<dbReference type="PANTHER" id="PTHR42943:SF2">
    <property type="entry name" value="GLUTATHIONE S-TRANSFERASE KAPPA 1"/>
    <property type="match status" value="1"/>
</dbReference>
<comment type="caution">
    <text evidence="1">The sequence shown here is derived from an EMBL/GenBank/DDBJ whole genome shotgun (WGS) entry which is preliminary data.</text>
</comment>
<reference evidence="1 2" key="1">
    <citation type="submission" date="2024-10" db="EMBL/GenBank/DDBJ databases">
        <authorList>
            <person name="Kim D."/>
        </authorList>
    </citation>
    <scope>NUCLEOTIDE SEQUENCE [LARGE SCALE GENOMIC DNA]</scope>
    <source>
        <strain evidence="1">Taebaek</strain>
    </source>
</reference>
<dbReference type="PANTHER" id="PTHR42943">
    <property type="entry name" value="GLUTATHIONE S-TRANSFERASE KAPPA"/>
    <property type="match status" value="1"/>
</dbReference>
<protein>
    <submittedName>
        <fullName evidence="1">Uncharacterized protein</fullName>
    </submittedName>
</protein>
<dbReference type="AlphaFoldDB" id="A0ABD2HVP8"/>
<keyword evidence="2" id="KW-1185">Reference proteome</keyword>
<organism evidence="1 2">
    <name type="scientific">Heterodera schachtii</name>
    <name type="common">Sugarbeet cyst nematode worm</name>
    <name type="synonym">Tylenchus schachtii</name>
    <dbReference type="NCBI Taxonomy" id="97005"/>
    <lineage>
        <taxon>Eukaryota</taxon>
        <taxon>Metazoa</taxon>
        <taxon>Ecdysozoa</taxon>
        <taxon>Nematoda</taxon>
        <taxon>Chromadorea</taxon>
        <taxon>Rhabditida</taxon>
        <taxon>Tylenchina</taxon>
        <taxon>Tylenchomorpha</taxon>
        <taxon>Tylenchoidea</taxon>
        <taxon>Heteroderidae</taxon>
        <taxon>Heteroderinae</taxon>
        <taxon>Heterodera</taxon>
    </lineage>
</organism>
<accession>A0ABD2HVP8</accession>
<sequence length="289" mass="34906">MNFVKRIDFYYDVTTISSWIMFERLNVTRRLCPSIEYNFRPVHYSSLLTSAGNLVPFSTAALRKNFFEQQRELARVHGITIGTRHGIIDDLLAKLSNTVLPQCFMNMVASERGHESLIELSRSFWRKLWISNVHLDHEEFLESLRQLNIQIPPDEIIFDNRWGKLIEQWHCELLNRQQCFDVPWTSEAKRNVLIMYKKLQRSVKVYWWDFEFWDIPIPVFREVLKKQFTKNAHISDLRIIDRKVEECRHHMQSMKHYYYNDYHVRNMLFAENIEPKPKDFLSKFLRGKE</sequence>
<dbReference type="Proteomes" id="UP001620645">
    <property type="component" value="Unassembled WGS sequence"/>
</dbReference>
<evidence type="ECO:0000313" key="1">
    <source>
        <dbReference type="EMBL" id="KAL3072469.1"/>
    </source>
</evidence>
<dbReference type="EMBL" id="JBICCN010000373">
    <property type="protein sequence ID" value="KAL3072469.1"/>
    <property type="molecule type" value="Genomic_DNA"/>
</dbReference>
<dbReference type="Gene3D" id="3.40.30.10">
    <property type="entry name" value="Glutaredoxin"/>
    <property type="match status" value="1"/>
</dbReference>
<proteinExistence type="predicted"/>
<gene>
    <name evidence="1" type="ORF">niasHS_017443</name>
</gene>
<name>A0ABD2HVP8_HETSC</name>
<dbReference type="InterPro" id="IPR051924">
    <property type="entry name" value="GST_Kappa/NadH"/>
</dbReference>
<evidence type="ECO:0000313" key="2">
    <source>
        <dbReference type="Proteomes" id="UP001620645"/>
    </source>
</evidence>